<accession>A0AAV2S9Q9</accession>
<dbReference type="AlphaFoldDB" id="A0AAV2S9Q9"/>
<proteinExistence type="predicted"/>
<feature type="compositionally biased region" description="Polar residues" evidence="1">
    <location>
        <begin position="35"/>
        <end position="56"/>
    </location>
</feature>
<evidence type="ECO:0000313" key="3">
    <source>
        <dbReference type="Proteomes" id="UP001497623"/>
    </source>
</evidence>
<keyword evidence="3" id="KW-1185">Reference proteome</keyword>
<name>A0AAV2S9Q9_MEGNR</name>
<sequence length="178" mass="19810">AGEAGGGGGSSRSRSLVEEVERVQQEQQQQRSRPPTATQHVHGTTAAVGSTSSGVYDTSEEAKQSNDTLQGILAPLPPLQYDPSTRPKSSLRKRSAKRHRLKDLNIPEYEDSEYPPILLDTFKTKAVPAKRVSYVLTPSERIGNNLTRLSYLIRIPPRFPKGRQRYSVLPYILKTNIK</sequence>
<comment type="caution">
    <text evidence="2">The sequence shown here is derived from an EMBL/GenBank/DDBJ whole genome shotgun (WGS) entry which is preliminary data.</text>
</comment>
<feature type="non-terminal residue" evidence="2">
    <location>
        <position position="178"/>
    </location>
</feature>
<feature type="non-terminal residue" evidence="2">
    <location>
        <position position="1"/>
    </location>
</feature>
<evidence type="ECO:0000313" key="2">
    <source>
        <dbReference type="EMBL" id="CAL4177376.1"/>
    </source>
</evidence>
<reference evidence="2 3" key="1">
    <citation type="submission" date="2024-05" db="EMBL/GenBank/DDBJ databases">
        <authorList>
            <person name="Wallberg A."/>
        </authorList>
    </citation>
    <scope>NUCLEOTIDE SEQUENCE [LARGE SCALE GENOMIC DNA]</scope>
</reference>
<protein>
    <submittedName>
        <fullName evidence="2">Uncharacterized protein</fullName>
    </submittedName>
</protein>
<feature type="region of interest" description="Disordered" evidence="1">
    <location>
        <begin position="1"/>
        <end position="100"/>
    </location>
</feature>
<dbReference type="Proteomes" id="UP001497623">
    <property type="component" value="Unassembled WGS sequence"/>
</dbReference>
<organism evidence="2 3">
    <name type="scientific">Meganyctiphanes norvegica</name>
    <name type="common">Northern krill</name>
    <name type="synonym">Thysanopoda norvegica</name>
    <dbReference type="NCBI Taxonomy" id="48144"/>
    <lineage>
        <taxon>Eukaryota</taxon>
        <taxon>Metazoa</taxon>
        <taxon>Ecdysozoa</taxon>
        <taxon>Arthropoda</taxon>
        <taxon>Crustacea</taxon>
        <taxon>Multicrustacea</taxon>
        <taxon>Malacostraca</taxon>
        <taxon>Eumalacostraca</taxon>
        <taxon>Eucarida</taxon>
        <taxon>Euphausiacea</taxon>
        <taxon>Euphausiidae</taxon>
        <taxon>Meganyctiphanes</taxon>
    </lineage>
</organism>
<dbReference type="EMBL" id="CAXKWB010055625">
    <property type="protein sequence ID" value="CAL4177376.1"/>
    <property type="molecule type" value="Genomic_DNA"/>
</dbReference>
<feature type="compositionally biased region" description="Gly residues" evidence="1">
    <location>
        <begin position="1"/>
        <end position="10"/>
    </location>
</feature>
<gene>
    <name evidence="2" type="ORF">MNOR_LOCUS34899</name>
</gene>
<feature type="compositionally biased region" description="Basic and acidic residues" evidence="1">
    <location>
        <begin position="15"/>
        <end position="24"/>
    </location>
</feature>
<evidence type="ECO:0000256" key="1">
    <source>
        <dbReference type="SAM" id="MobiDB-lite"/>
    </source>
</evidence>
<feature type="compositionally biased region" description="Basic residues" evidence="1">
    <location>
        <begin position="89"/>
        <end position="100"/>
    </location>
</feature>